<dbReference type="InterPro" id="IPR015421">
    <property type="entry name" value="PyrdxlP-dep_Trfase_major"/>
</dbReference>
<dbReference type="EMBL" id="JQBZ01000025">
    <property type="protein sequence ID" value="KRN88992.1"/>
    <property type="molecule type" value="Genomic_DNA"/>
</dbReference>
<dbReference type="AlphaFoldDB" id="A0A0R2KHX8"/>
<comment type="function">
    <text evidence="8">Catalyzes the removal of elemental sulfur and selenium atoms from L-cysteine, L-cystine, L-selenocysteine, and L-selenocystine to produce L-alanine.</text>
</comment>
<evidence type="ECO:0000256" key="1">
    <source>
        <dbReference type="ARBA" id="ARBA00001933"/>
    </source>
</evidence>
<evidence type="ECO:0000256" key="2">
    <source>
        <dbReference type="ARBA" id="ARBA00010447"/>
    </source>
</evidence>
<comment type="caution">
    <text evidence="10">The sequence shown here is derived from an EMBL/GenBank/DDBJ whole genome shotgun (WGS) entry which is preliminary data.</text>
</comment>
<dbReference type="GO" id="GO:0006534">
    <property type="term" value="P:cysteine metabolic process"/>
    <property type="evidence" value="ECO:0007669"/>
    <property type="project" value="UniProtKB-UniRule"/>
</dbReference>
<dbReference type="eggNOG" id="COG0520">
    <property type="taxonomic scope" value="Bacteria"/>
</dbReference>
<dbReference type="InterPro" id="IPR010970">
    <property type="entry name" value="Cys_dSase_SufS"/>
</dbReference>
<dbReference type="PANTHER" id="PTHR43586:SF8">
    <property type="entry name" value="CYSTEINE DESULFURASE 1, CHLOROPLASTIC"/>
    <property type="match status" value="1"/>
</dbReference>
<feature type="domain" description="Aminotransferase class V" evidence="9">
    <location>
        <begin position="24"/>
        <end position="394"/>
    </location>
</feature>
<keyword evidence="5 8" id="KW-0663">Pyridoxal phosphate</keyword>
<dbReference type="Gene3D" id="3.40.640.10">
    <property type="entry name" value="Type I PLP-dependent aspartate aminotransferase-like (Major domain)"/>
    <property type="match status" value="1"/>
</dbReference>
<protein>
    <recommendedName>
        <fullName evidence="3 8">Cysteine desulfurase</fullName>
        <ecNumber evidence="3 8">2.8.1.7</ecNumber>
    </recommendedName>
</protein>
<dbReference type="PANTHER" id="PTHR43586">
    <property type="entry name" value="CYSTEINE DESULFURASE"/>
    <property type="match status" value="1"/>
</dbReference>
<dbReference type="PIRSF" id="PIRSF005572">
    <property type="entry name" value="NifS"/>
    <property type="match status" value="1"/>
</dbReference>
<proteinExistence type="inferred from homology"/>
<evidence type="ECO:0000313" key="10">
    <source>
        <dbReference type="EMBL" id="KRN88992.1"/>
    </source>
</evidence>
<dbReference type="SUPFAM" id="SSF53383">
    <property type="entry name" value="PLP-dependent transferases"/>
    <property type="match status" value="1"/>
</dbReference>
<evidence type="ECO:0000256" key="5">
    <source>
        <dbReference type="ARBA" id="ARBA00022898"/>
    </source>
</evidence>
<sequence>MIDVDTVKSDFPILQTTMNEEPLVYLDNAATTQKPQVVLEAINQYYMQENANIYRGIYQIAEKTTEKFETVRKQVSTFVNSASEREIIFTKGTTQALNWIAQGYFLDKIHPGDEIVLSYLEHHSNLIPWQQLAQKTGATLKFIPLNEDGDLDLMAAKEIINSQTALVAITHVSNVLGVVTPIAELSRLAHENNALIVVDGAQSVPHHQLDVRKLDIDFLAFSGHKMLAPTGIGVLYGKMEYLKEMRPIEFGGEMISKVGLTEATFKPIPWCFEAGTQHIAGVIGLGAALTYLTNIGMDNIETYEQELTSYALEKLSSISGIEIYGEKAKHKSSIISFNLTGIHAHDAATVLDLQGIALRAGHHCAQPLMKYLQIQASLRVSFYFYNTKQDVDRLVTALLKTKEYFENGII</sequence>
<dbReference type="Pfam" id="PF00266">
    <property type="entry name" value="Aminotran_5"/>
    <property type="match status" value="1"/>
</dbReference>
<dbReference type="InterPro" id="IPR000192">
    <property type="entry name" value="Aminotrans_V_dom"/>
</dbReference>
<name>A0A0R2KHX8_9LACO</name>
<reference evidence="10 11" key="1">
    <citation type="journal article" date="2015" name="Genome Announc.">
        <title>Expanding the biotechnology potential of lactobacilli through comparative genomics of 213 strains and associated genera.</title>
        <authorList>
            <person name="Sun Z."/>
            <person name="Harris H.M."/>
            <person name="McCann A."/>
            <person name="Guo C."/>
            <person name="Argimon S."/>
            <person name="Zhang W."/>
            <person name="Yang X."/>
            <person name="Jeffery I.B."/>
            <person name="Cooney J.C."/>
            <person name="Kagawa T.F."/>
            <person name="Liu W."/>
            <person name="Song Y."/>
            <person name="Salvetti E."/>
            <person name="Wrobel A."/>
            <person name="Rasinkangas P."/>
            <person name="Parkhill J."/>
            <person name="Rea M.C."/>
            <person name="O'Sullivan O."/>
            <person name="Ritari J."/>
            <person name="Douillard F.P."/>
            <person name="Paul Ross R."/>
            <person name="Yang R."/>
            <person name="Briner A.E."/>
            <person name="Felis G.E."/>
            <person name="de Vos W.M."/>
            <person name="Barrangou R."/>
            <person name="Klaenhammer T.R."/>
            <person name="Caufield P.W."/>
            <person name="Cui Y."/>
            <person name="Zhang H."/>
            <person name="O'Toole P.W."/>
        </authorList>
    </citation>
    <scope>NUCLEOTIDE SEQUENCE [LARGE SCALE GENOMIC DNA]</scope>
    <source>
        <strain evidence="10 11">DSM 22408</strain>
    </source>
</reference>
<accession>A0A0R2KHX8</accession>
<evidence type="ECO:0000256" key="4">
    <source>
        <dbReference type="ARBA" id="ARBA00022679"/>
    </source>
</evidence>
<dbReference type="GO" id="GO:0031071">
    <property type="term" value="F:cysteine desulfurase activity"/>
    <property type="evidence" value="ECO:0007669"/>
    <property type="project" value="UniProtKB-UniRule"/>
</dbReference>
<dbReference type="Gene3D" id="3.90.1150.10">
    <property type="entry name" value="Aspartate Aminotransferase, domain 1"/>
    <property type="match status" value="1"/>
</dbReference>
<evidence type="ECO:0000313" key="11">
    <source>
        <dbReference type="Proteomes" id="UP000051500"/>
    </source>
</evidence>
<organism evidence="10 11">
    <name type="scientific">Ligilactobacillus ceti DSM 22408</name>
    <dbReference type="NCBI Taxonomy" id="1122146"/>
    <lineage>
        <taxon>Bacteria</taxon>
        <taxon>Bacillati</taxon>
        <taxon>Bacillota</taxon>
        <taxon>Bacilli</taxon>
        <taxon>Lactobacillales</taxon>
        <taxon>Lactobacillaceae</taxon>
        <taxon>Ligilactobacillus</taxon>
    </lineage>
</organism>
<evidence type="ECO:0000256" key="3">
    <source>
        <dbReference type="ARBA" id="ARBA00012239"/>
    </source>
</evidence>
<keyword evidence="11" id="KW-1185">Reference proteome</keyword>
<dbReference type="InterPro" id="IPR015424">
    <property type="entry name" value="PyrdxlP-dep_Trfase"/>
</dbReference>
<dbReference type="EC" id="2.8.1.7" evidence="3 8"/>
<dbReference type="InterPro" id="IPR016454">
    <property type="entry name" value="Cysteine_dSase"/>
</dbReference>
<dbReference type="Proteomes" id="UP000051500">
    <property type="component" value="Unassembled WGS sequence"/>
</dbReference>
<keyword evidence="10" id="KW-0456">Lyase</keyword>
<comment type="similarity">
    <text evidence="2 8">Belongs to the class-V pyridoxal-phosphate-dependent aminotransferase family. Csd subfamily.</text>
</comment>
<dbReference type="RefSeq" id="WP_027107394.1">
    <property type="nucleotide sequence ID" value="NZ_JQBZ01000025.1"/>
</dbReference>
<dbReference type="OrthoDB" id="9804366at2"/>
<dbReference type="GO" id="GO:0016829">
    <property type="term" value="F:lyase activity"/>
    <property type="evidence" value="ECO:0007669"/>
    <property type="project" value="UniProtKB-KW"/>
</dbReference>
<dbReference type="InterPro" id="IPR015422">
    <property type="entry name" value="PyrdxlP-dep_Trfase_small"/>
</dbReference>
<comment type="catalytic activity">
    <reaction evidence="6 8">
        <text>(sulfur carrier)-H + L-cysteine = (sulfur carrier)-SH + L-alanine</text>
        <dbReference type="Rhea" id="RHEA:43892"/>
        <dbReference type="Rhea" id="RHEA-COMP:14737"/>
        <dbReference type="Rhea" id="RHEA-COMP:14739"/>
        <dbReference type="ChEBI" id="CHEBI:29917"/>
        <dbReference type="ChEBI" id="CHEBI:35235"/>
        <dbReference type="ChEBI" id="CHEBI:57972"/>
        <dbReference type="ChEBI" id="CHEBI:64428"/>
        <dbReference type="EC" id="2.8.1.7"/>
    </reaction>
</comment>
<gene>
    <name evidence="10" type="ORF">IV53_GL000965</name>
</gene>
<evidence type="ECO:0000259" key="9">
    <source>
        <dbReference type="Pfam" id="PF00266"/>
    </source>
</evidence>
<comment type="cofactor">
    <cofactor evidence="1 7">
        <name>pyridoxal 5'-phosphate</name>
        <dbReference type="ChEBI" id="CHEBI:597326"/>
    </cofactor>
</comment>
<dbReference type="PROSITE" id="PS00595">
    <property type="entry name" value="AA_TRANSFER_CLASS_5"/>
    <property type="match status" value="1"/>
</dbReference>
<dbReference type="CDD" id="cd06453">
    <property type="entry name" value="SufS_like"/>
    <property type="match status" value="1"/>
</dbReference>
<dbReference type="GO" id="GO:0030170">
    <property type="term" value="F:pyridoxal phosphate binding"/>
    <property type="evidence" value="ECO:0007669"/>
    <property type="project" value="UniProtKB-UniRule"/>
</dbReference>
<evidence type="ECO:0000256" key="7">
    <source>
        <dbReference type="RuleBase" id="RU004504"/>
    </source>
</evidence>
<evidence type="ECO:0000256" key="8">
    <source>
        <dbReference type="RuleBase" id="RU004506"/>
    </source>
</evidence>
<evidence type="ECO:0000256" key="6">
    <source>
        <dbReference type="ARBA" id="ARBA00050776"/>
    </source>
</evidence>
<dbReference type="InterPro" id="IPR020578">
    <property type="entry name" value="Aminotrans_V_PyrdxlP_BS"/>
</dbReference>
<dbReference type="PATRIC" id="fig|1122146.4.peg.1000"/>
<keyword evidence="4 8" id="KW-0808">Transferase</keyword>
<dbReference type="NCBIfam" id="TIGR01979">
    <property type="entry name" value="sufS"/>
    <property type="match status" value="1"/>
</dbReference>
<dbReference type="STRING" id="1122146.IV53_GL000965"/>